<feature type="non-terminal residue" evidence="1">
    <location>
        <position position="1"/>
    </location>
</feature>
<gene>
    <name evidence="1" type="ORF">METZ01_LOCUS457098</name>
</gene>
<reference evidence="1" key="1">
    <citation type="submission" date="2018-05" db="EMBL/GenBank/DDBJ databases">
        <authorList>
            <person name="Lanie J.A."/>
            <person name="Ng W.-L."/>
            <person name="Kazmierczak K.M."/>
            <person name="Andrzejewski T.M."/>
            <person name="Davidsen T.M."/>
            <person name="Wayne K.J."/>
            <person name="Tettelin H."/>
            <person name="Glass J.I."/>
            <person name="Rusch D."/>
            <person name="Podicherti R."/>
            <person name="Tsui H.-C.T."/>
            <person name="Winkler M.E."/>
        </authorList>
    </citation>
    <scope>NUCLEOTIDE SEQUENCE</scope>
</reference>
<proteinExistence type="predicted"/>
<evidence type="ECO:0000313" key="1">
    <source>
        <dbReference type="EMBL" id="SVE04244.1"/>
    </source>
</evidence>
<protein>
    <submittedName>
        <fullName evidence="1">Uncharacterized protein</fullName>
    </submittedName>
</protein>
<dbReference type="AlphaFoldDB" id="A0A383A9B7"/>
<dbReference type="EMBL" id="UINC01190205">
    <property type="protein sequence ID" value="SVE04244.1"/>
    <property type="molecule type" value="Genomic_DNA"/>
</dbReference>
<name>A0A383A9B7_9ZZZZ</name>
<organism evidence="1">
    <name type="scientific">marine metagenome</name>
    <dbReference type="NCBI Taxonomy" id="408172"/>
    <lineage>
        <taxon>unclassified sequences</taxon>
        <taxon>metagenomes</taxon>
        <taxon>ecological metagenomes</taxon>
    </lineage>
</organism>
<sequence length="36" mass="4354">NDKNLKFKWPSKKPMVSKKDKELRTFKDIKTLYKGL</sequence>
<accession>A0A383A9B7</accession>